<keyword evidence="3" id="KW-1185">Reference proteome</keyword>
<dbReference type="AlphaFoldDB" id="A0A0F4L0F6"/>
<comment type="caution">
    <text evidence="2">The sequence shown here is derived from an EMBL/GenBank/DDBJ whole genome shotgun (WGS) entry which is preliminary data.</text>
</comment>
<feature type="signal peptide" evidence="1">
    <location>
        <begin position="1"/>
        <end position="22"/>
    </location>
</feature>
<keyword evidence="1" id="KW-0732">Signal</keyword>
<dbReference type="PROSITE" id="PS51257">
    <property type="entry name" value="PROKAR_LIPOPROTEIN"/>
    <property type="match status" value="1"/>
</dbReference>
<evidence type="ECO:0000256" key="1">
    <source>
        <dbReference type="SAM" id="SignalP"/>
    </source>
</evidence>
<evidence type="ECO:0000313" key="2">
    <source>
        <dbReference type="EMBL" id="KJY51728.1"/>
    </source>
</evidence>
<dbReference type="InterPro" id="IPR050490">
    <property type="entry name" value="Bact_solute-bd_prot1"/>
</dbReference>
<dbReference type="InterPro" id="IPR006059">
    <property type="entry name" value="SBP"/>
</dbReference>
<dbReference type="RefSeq" id="WP_045935204.1">
    <property type="nucleotide sequence ID" value="NZ_KQ033885.1"/>
</dbReference>
<dbReference type="PATRIC" id="fig|1684.5.peg.572"/>
<gene>
    <name evidence="2" type="ORF">JF70_05420</name>
</gene>
<reference evidence="2 3" key="1">
    <citation type="submission" date="2014-12" db="EMBL/GenBank/DDBJ databases">
        <title>Comparative genomics of the lactic acid bacteria isolated from the honey bee gut.</title>
        <authorList>
            <person name="Ellegaard K.M."/>
            <person name="Tamarit D."/>
            <person name="Javelind E."/>
            <person name="Olofsson T."/>
            <person name="Andersson S.G."/>
            <person name="Vasquez A."/>
        </authorList>
    </citation>
    <scope>NUCLEOTIDE SEQUENCE [LARGE SCALE GENOMIC DNA]</scope>
    <source>
        <strain evidence="2 3">Bin7</strain>
    </source>
</reference>
<dbReference type="PANTHER" id="PTHR43649:SF14">
    <property type="entry name" value="BLR3389 PROTEIN"/>
    <property type="match status" value="1"/>
</dbReference>
<organism evidence="2 3">
    <name type="scientific">Bifidobacterium mellis</name>
    <dbReference type="NCBI Taxonomy" id="1293823"/>
    <lineage>
        <taxon>Bacteria</taxon>
        <taxon>Bacillati</taxon>
        <taxon>Actinomycetota</taxon>
        <taxon>Actinomycetes</taxon>
        <taxon>Bifidobacteriales</taxon>
        <taxon>Bifidobacteriaceae</taxon>
        <taxon>Bifidobacterium</taxon>
    </lineage>
</organism>
<dbReference type="Pfam" id="PF01547">
    <property type="entry name" value="SBP_bac_1"/>
    <property type="match status" value="1"/>
</dbReference>
<dbReference type="Proteomes" id="UP000033567">
    <property type="component" value="Unassembled WGS sequence"/>
</dbReference>
<accession>A0A0F4L0F6</accession>
<protein>
    <submittedName>
        <fullName evidence="2">Putative extracellular solute-binding protein (Precursor)</fullName>
    </submittedName>
</protein>
<feature type="chain" id="PRO_5039408571" evidence="1">
    <location>
        <begin position="23"/>
        <end position="452"/>
    </location>
</feature>
<sequence length="452" mass="49536">MNKLGKISVMLLAAATSVGILSSCGSSESDKKTVKFAYQATGDTSAISKWMKDVKAQFESENKGATLKLEPIKSNGDDYGSKLALMSKSEKTAPDLMILDTEMIRPYVAAGYLKPIDDQLKGWKDWSQYFDSSKNAGKADDGKIYAVPLGTDTRGIWYNKDILKKAGLSDDWQPKSWDEVIDAATKIKKTQPDVIPMNLYAGRPLGEVSVMQGFDMLLYGTKGGTLYNTKTQKWVTGSKQFKDSLQFIKDIYSKGLAPTPQQALDPQLGDKVGQQWMPQSKLGMSIEGNWLASSWMPGGDSEWTDWQKHIGWCGFPTQNGQKPGLISMSGGWGLALSSHTQNPDLAFKALKVFQNEKHAAAYDTISGSIAVRKDVEQDKKYLGSNPTIKFFTDLAKYSQYRPANSQYKEVSDQVAIATESVLTGQKSVKDAAAEYDSAIAKTVGADHTQAAK</sequence>
<dbReference type="Gene3D" id="3.40.190.10">
    <property type="entry name" value="Periplasmic binding protein-like II"/>
    <property type="match status" value="2"/>
</dbReference>
<dbReference type="PANTHER" id="PTHR43649">
    <property type="entry name" value="ARABINOSE-BINDING PROTEIN-RELATED"/>
    <property type="match status" value="1"/>
</dbReference>
<evidence type="ECO:0000313" key="3">
    <source>
        <dbReference type="Proteomes" id="UP000033567"/>
    </source>
</evidence>
<dbReference type="EMBL" id="JWMF01000004">
    <property type="protein sequence ID" value="KJY51728.1"/>
    <property type="molecule type" value="Genomic_DNA"/>
</dbReference>
<dbReference type="SUPFAM" id="SSF53850">
    <property type="entry name" value="Periplasmic binding protein-like II"/>
    <property type="match status" value="1"/>
</dbReference>
<proteinExistence type="predicted"/>
<name>A0A0F4L0F6_9BIFI</name>